<gene>
    <name evidence="7" type="ORF">CCAP1982_LOCUS21583</name>
</gene>
<feature type="region of interest" description="Disordered" evidence="4">
    <location>
        <begin position="62"/>
        <end position="88"/>
    </location>
</feature>
<evidence type="ECO:0000256" key="3">
    <source>
        <dbReference type="ARBA" id="ARBA00022525"/>
    </source>
</evidence>
<name>A0A811VH84_CERCA</name>
<dbReference type="PANTHER" id="PTHR21066">
    <property type="entry name" value="ODORANT-BINDING PROTEIN 59A-RELATED"/>
    <property type="match status" value="1"/>
</dbReference>
<dbReference type="InterPro" id="IPR054577">
    <property type="entry name" value="OBP47-like_dom"/>
</dbReference>
<dbReference type="Gene3D" id="1.10.238.270">
    <property type="match status" value="1"/>
</dbReference>
<feature type="chain" id="PRO_5033014685" evidence="5">
    <location>
        <begin position="21"/>
        <end position="221"/>
    </location>
</feature>
<feature type="domain" description="OBP47-like" evidence="6">
    <location>
        <begin position="92"/>
        <end position="208"/>
    </location>
</feature>
<comment type="similarity">
    <text evidence="2">Belongs to the PBP/GOBP family.</text>
</comment>
<dbReference type="InterPro" id="IPR036728">
    <property type="entry name" value="PBP_GOBP_sf"/>
</dbReference>
<dbReference type="SUPFAM" id="SSF47565">
    <property type="entry name" value="Insect pheromone/odorant-binding proteins"/>
    <property type="match status" value="1"/>
</dbReference>
<protein>
    <submittedName>
        <fullName evidence="7">(Mediterranean fruit fly) hypothetical protein</fullName>
    </submittedName>
</protein>
<accession>A0A811VH84</accession>
<dbReference type="InterPro" id="IPR052295">
    <property type="entry name" value="Odorant-binding_protein"/>
</dbReference>
<dbReference type="EMBL" id="CAJHJT010000056">
    <property type="protein sequence ID" value="CAD7013523.1"/>
    <property type="molecule type" value="Genomic_DNA"/>
</dbReference>
<evidence type="ECO:0000313" key="8">
    <source>
        <dbReference type="Proteomes" id="UP000606786"/>
    </source>
</evidence>
<dbReference type="Proteomes" id="UP000606786">
    <property type="component" value="Unassembled WGS sequence"/>
</dbReference>
<evidence type="ECO:0000256" key="2">
    <source>
        <dbReference type="ARBA" id="ARBA00008098"/>
    </source>
</evidence>
<reference evidence="7" key="1">
    <citation type="submission" date="2020-11" db="EMBL/GenBank/DDBJ databases">
        <authorList>
            <person name="Whitehead M."/>
        </authorList>
    </citation>
    <scope>NUCLEOTIDE SEQUENCE</scope>
    <source>
        <strain evidence="7">EGII</strain>
    </source>
</reference>
<dbReference type="Pfam" id="PF22651">
    <property type="entry name" value="OBP47_like"/>
    <property type="match status" value="1"/>
</dbReference>
<dbReference type="AlphaFoldDB" id="A0A811VH84"/>
<comment type="caution">
    <text evidence="7">The sequence shown here is derived from an EMBL/GenBank/DDBJ whole genome shotgun (WGS) entry which is preliminary data.</text>
</comment>
<evidence type="ECO:0000313" key="7">
    <source>
        <dbReference type="EMBL" id="CAD7013523.1"/>
    </source>
</evidence>
<dbReference type="GO" id="GO:0005549">
    <property type="term" value="F:odorant binding"/>
    <property type="evidence" value="ECO:0007669"/>
    <property type="project" value="InterPro"/>
</dbReference>
<organism evidence="7 8">
    <name type="scientific">Ceratitis capitata</name>
    <name type="common">Mediterranean fruit fly</name>
    <name type="synonym">Tephritis capitata</name>
    <dbReference type="NCBI Taxonomy" id="7213"/>
    <lineage>
        <taxon>Eukaryota</taxon>
        <taxon>Metazoa</taxon>
        <taxon>Ecdysozoa</taxon>
        <taxon>Arthropoda</taxon>
        <taxon>Hexapoda</taxon>
        <taxon>Insecta</taxon>
        <taxon>Pterygota</taxon>
        <taxon>Neoptera</taxon>
        <taxon>Endopterygota</taxon>
        <taxon>Diptera</taxon>
        <taxon>Brachycera</taxon>
        <taxon>Muscomorpha</taxon>
        <taxon>Tephritoidea</taxon>
        <taxon>Tephritidae</taxon>
        <taxon>Ceratitis</taxon>
        <taxon>Ceratitis</taxon>
    </lineage>
</organism>
<proteinExistence type="inferred from homology"/>
<dbReference type="OrthoDB" id="7730192at2759"/>
<keyword evidence="3" id="KW-0964">Secreted</keyword>
<dbReference type="PANTHER" id="PTHR21066:SF15">
    <property type="entry name" value="GH25962P-RELATED"/>
    <property type="match status" value="1"/>
</dbReference>
<keyword evidence="8" id="KW-1185">Reference proteome</keyword>
<evidence type="ECO:0000259" key="6">
    <source>
        <dbReference type="Pfam" id="PF22651"/>
    </source>
</evidence>
<dbReference type="GO" id="GO:0005576">
    <property type="term" value="C:extracellular region"/>
    <property type="evidence" value="ECO:0007669"/>
    <property type="project" value="UniProtKB-SubCell"/>
</dbReference>
<feature type="signal peptide" evidence="5">
    <location>
        <begin position="1"/>
        <end position="20"/>
    </location>
</feature>
<evidence type="ECO:0000256" key="5">
    <source>
        <dbReference type="SAM" id="SignalP"/>
    </source>
</evidence>
<evidence type="ECO:0000256" key="1">
    <source>
        <dbReference type="ARBA" id="ARBA00004613"/>
    </source>
</evidence>
<evidence type="ECO:0000256" key="4">
    <source>
        <dbReference type="SAM" id="MobiDB-lite"/>
    </source>
</evidence>
<sequence length="221" mass="24174">MKASLVYFAVIFAFAGHVKADDANNATVDCTKPPRFVPPHLCCPVPDLNTDELMEQCADYAKLGPPPPPPPMGNRGPPPRGGPHRHGPHHHPCLTECIFNQTGVLDATRELNVDKFSELLDTAVKDNEEMAAIMEESFETCSAKAAEFKVKIAEKAKDPGFAERMAQHKSLNCSPLAAMIMACTSMETFKNCPTSSWNDSVECNTARDFVKACKRDGTPRI</sequence>
<comment type="subcellular location">
    <subcellularLocation>
        <location evidence="1">Secreted</location>
    </subcellularLocation>
</comment>
<feature type="compositionally biased region" description="Pro residues" evidence="4">
    <location>
        <begin position="64"/>
        <end position="81"/>
    </location>
</feature>
<keyword evidence="5" id="KW-0732">Signal</keyword>